<dbReference type="GO" id="GO:0017004">
    <property type="term" value="P:cytochrome complex assembly"/>
    <property type="evidence" value="ECO:0007669"/>
    <property type="project" value="UniProtKB-KW"/>
</dbReference>
<dbReference type="PROSITE" id="PS00194">
    <property type="entry name" value="THIOREDOXIN_1"/>
    <property type="match status" value="1"/>
</dbReference>
<dbReference type="InterPro" id="IPR000866">
    <property type="entry name" value="AhpC/TSA"/>
</dbReference>
<dbReference type="PROSITE" id="PS51352">
    <property type="entry name" value="THIOREDOXIN_2"/>
    <property type="match status" value="1"/>
</dbReference>
<dbReference type="InterPro" id="IPR013766">
    <property type="entry name" value="Thioredoxin_domain"/>
</dbReference>
<dbReference type="Pfam" id="PF00578">
    <property type="entry name" value="AhpC-TSA"/>
    <property type="match status" value="1"/>
</dbReference>
<organism evidence="7 8">
    <name type="scientific">Lysinibacter cavernae</name>
    <dbReference type="NCBI Taxonomy" id="1640652"/>
    <lineage>
        <taxon>Bacteria</taxon>
        <taxon>Bacillati</taxon>
        <taxon>Actinomycetota</taxon>
        <taxon>Actinomycetes</taxon>
        <taxon>Micrococcales</taxon>
        <taxon>Microbacteriaceae</taxon>
        <taxon>Lysinibacter</taxon>
    </lineage>
</organism>
<dbReference type="InterPro" id="IPR050553">
    <property type="entry name" value="Thioredoxin_ResA/DsbE_sf"/>
</dbReference>
<dbReference type="Gene3D" id="3.40.30.10">
    <property type="entry name" value="Glutaredoxin"/>
    <property type="match status" value="1"/>
</dbReference>
<dbReference type="GO" id="GO:0030313">
    <property type="term" value="C:cell envelope"/>
    <property type="evidence" value="ECO:0007669"/>
    <property type="project" value="UniProtKB-SubCell"/>
</dbReference>
<evidence type="ECO:0000313" key="8">
    <source>
        <dbReference type="Proteomes" id="UP000541033"/>
    </source>
</evidence>
<keyword evidence="5" id="KW-0676">Redox-active center</keyword>
<evidence type="ECO:0000256" key="1">
    <source>
        <dbReference type="ARBA" id="ARBA00004196"/>
    </source>
</evidence>
<dbReference type="SUPFAM" id="SSF52833">
    <property type="entry name" value="Thioredoxin-like"/>
    <property type="match status" value="1"/>
</dbReference>
<reference evidence="7 8" key="1">
    <citation type="submission" date="2020-02" db="EMBL/GenBank/DDBJ databases">
        <title>Sequencing the genomes of 1000 actinobacteria strains.</title>
        <authorList>
            <person name="Klenk H.-P."/>
        </authorList>
    </citation>
    <scope>NUCLEOTIDE SEQUENCE [LARGE SCALE GENOMIC DNA]</scope>
    <source>
        <strain evidence="7 8">DSM 27960</strain>
    </source>
</reference>
<evidence type="ECO:0000256" key="2">
    <source>
        <dbReference type="ARBA" id="ARBA00022748"/>
    </source>
</evidence>
<comment type="caution">
    <text evidence="7">The sequence shown here is derived from an EMBL/GenBank/DDBJ whole genome shotgun (WGS) entry which is preliminary data.</text>
</comment>
<proteinExistence type="predicted"/>
<dbReference type="EMBL" id="JAAMOX010000002">
    <property type="protein sequence ID" value="NIH54090.1"/>
    <property type="molecule type" value="Genomic_DNA"/>
</dbReference>
<dbReference type="CDD" id="cd02966">
    <property type="entry name" value="TlpA_like_family"/>
    <property type="match status" value="1"/>
</dbReference>
<dbReference type="GO" id="GO:0016491">
    <property type="term" value="F:oxidoreductase activity"/>
    <property type="evidence" value="ECO:0007669"/>
    <property type="project" value="InterPro"/>
</dbReference>
<dbReference type="AlphaFoldDB" id="A0A7X5R1R1"/>
<keyword evidence="3" id="KW-0735">Signal-anchor</keyword>
<sequence>MTTIGARASLASRMSRAAISRNVRVSIAALLVIGIAAGCSGDPLAEQWNSGADKGYIAGDGSLTEIPIESRKPAVEFSGEDEHGNTLTNADFAGNVTVVNFWYAGCAPCRVEAPDLQSLNEQFADQGVKFLGVNTRDQSAQAIQFAEEFGITYPSIMDTPNNRAVQRAFAGSIPLNAVPTTLVIDAEGRVSARILGQLADPKILATLITDTLAEQ</sequence>
<keyword evidence="3" id="KW-0812">Transmembrane</keyword>
<keyword evidence="4" id="KW-1015">Disulfide bond</keyword>
<dbReference type="PANTHER" id="PTHR42852">
    <property type="entry name" value="THIOL:DISULFIDE INTERCHANGE PROTEIN DSBE"/>
    <property type="match status" value="1"/>
</dbReference>
<dbReference type="InterPro" id="IPR036249">
    <property type="entry name" value="Thioredoxin-like_sf"/>
</dbReference>
<evidence type="ECO:0000256" key="5">
    <source>
        <dbReference type="ARBA" id="ARBA00023284"/>
    </source>
</evidence>
<dbReference type="RefSeq" id="WP_243848766.1">
    <property type="nucleotide sequence ID" value="NZ_JAAMOX010000002.1"/>
</dbReference>
<dbReference type="PANTHER" id="PTHR42852:SF6">
    <property type="entry name" value="THIOL:DISULFIDE INTERCHANGE PROTEIN DSBE"/>
    <property type="match status" value="1"/>
</dbReference>
<feature type="domain" description="Thioredoxin" evidence="6">
    <location>
        <begin position="68"/>
        <end position="213"/>
    </location>
</feature>
<evidence type="ECO:0000256" key="3">
    <source>
        <dbReference type="ARBA" id="ARBA00022968"/>
    </source>
</evidence>
<protein>
    <submittedName>
        <fullName evidence="7">Peroxiredoxin</fullName>
    </submittedName>
</protein>
<evidence type="ECO:0000313" key="7">
    <source>
        <dbReference type="EMBL" id="NIH54090.1"/>
    </source>
</evidence>
<accession>A0A7X5R1R1</accession>
<evidence type="ECO:0000256" key="4">
    <source>
        <dbReference type="ARBA" id="ARBA00023157"/>
    </source>
</evidence>
<name>A0A7X5R1R1_9MICO</name>
<keyword evidence="8" id="KW-1185">Reference proteome</keyword>
<keyword evidence="2" id="KW-0201">Cytochrome c-type biogenesis</keyword>
<evidence type="ECO:0000259" key="6">
    <source>
        <dbReference type="PROSITE" id="PS51352"/>
    </source>
</evidence>
<dbReference type="InterPro" id="IPR017937">
    <property type="entry name" value="Thioredoxin_CS"/>
</dbReference>
<gene>
    <name evidence="7" type="ORF">FHX76_001986</name>
</gene>
<comment type="subcellular location">
    <subcellularLocation>
        <location evidence="1">Cell envelope</location>
    </subcellularLocation>
</comment>
<dbReference type="Proteomes" id="UP000541033">
    <property type="component" value="Unassembled WGS sequence"/>
</dbReference>
<dbReference type="GO" id="GO:0016209">
    <property type="term" value="F:antioxidant activity"/>
    <property type="evidence" value="ECO:0007669"/>
    <property type="project" value="InterPro"/>
</dbReference>